<evidence type="ECO:0000256" key="6">
    <source>
        <dbReference type="SAM" id="Phobius"/>
    </source>
</evidence>
<keyword evidence="3 6" id="KW-0812">Transmembrane</keyword>
<feature type="transmembrane region" description="Helical" evidence="6">
    <location>
        <begin position="89"/>
        <end position="112"/>
    </location>
</feature>
<evidence type="ECO:0000256" key="4">
    <source>
        <dbReference type="ARBA" id="ARBA00022989"/>
    </source>
</evidence>
<reference evidence="8 9" key="1">
    <citation type="submission" date="2016-08" db="EMBL/GenBank/DDBJ databases">
        <title>A Parts List for Fungal Cellulosomes Revealed by Comparative Genomics.</title>
        <authorList>
            <consortium name="DOE Joint Genome Institute"/>
            <person name="Haitjema C.H."/>
            <person name="Gilmore S.P."/>
            <person name="Henske J.K."/>
            <person name="Solomon K.V."/>
            <person name="De Groot R."/>
            <person name="Kuo A."/>
            <person name="Mondo S.J."/>
            <person name="Salamov A.A."/>
            <person name="Labutti K."/>
            <person name="Zhao Z."/>
            <person name="Chiniquy J."/>
            <person name="Barry K."/>
            <person name="Brewer H.M."/>
            <person name="Purvine S.O."/>
            <person name="Wright A.T."/>
            <person name="Boxma B."/>
            <person name="Van Alen T."/>
            <person name="Hackstein J.H."/>
            <person name="Baker S.E."/>
            <person name="Grigoriev I.V."/>
            <person name="O'Malley M.A."/>
        </authorList>
    </citation>
    <scope>NUCLEOTIDE SEQUENCE [LARGE SCALE GENOMIC DNA]</scope>
    <source>
        <strain evidence="8 9">S4</strain>
    </source>
</reference>
<feature type="transmembrane region" description="Helical" evidence="6">
    <location>
        <begin position="133"/>
        <end position="154"/>
    </location>
</feature>
<keyword evidence="4 6" id="KW-1133">Transmembrane helix</keyword>
<dbReference type="GO" id="GO:0005886">
    <property type="term" value="C:plasma membrane"/>
    <property type="evidence" value="ECO:0007669"/>
    <property type="project" value="UniProtKB-SubCell"/>
</dbReference>
<dbReference type="AlphaFoldDB" id="A0A1Y1WQ33"/>
<feature type="transmembrane region" description="Helical" evidence="6">
    <location>
        <begin position="48"/>
        <end position="69"/>
    </location>
</feature>
<dbReference type="STRING" id="1754192.A0A1Y1WQ33"/>
<gene>
    <name evidence="8" type="ORF">BCR32DRAFT_329719</name>
</gene>
<feature type="transmembrane region" description="Helical" evidence="6">
    <location>
        <begin position="202"/>
        <end position="221"/>
    </location>
</feature>
<dbReference type="InterPro" id="IPR002656">
    <property type="entry name" value="Acyl_transf_3_dom"/>
</dbReference>
<feature type="transmembrane region" description="Helical" evidence="6">
    <location>
        <begin position="166"/>
        <end position="190"/>
    </location>
</feature>
<organism evidence="8 9">
    <name type="scientific">Anaeromyces robustus</name>
    <dbReference type="NCBI Taxonomy" id="1754192"/>
    <lineage>
        <taxon>Eukaryota</taxon>
        <taxon>Fungi</taxon>
        <taxon>Fungi incertae sedis</taxon>
        <taxon>Chytridiomycota</taxon>
        <taxon>Chytridiomycota incertae sedis</taxon>
        <taxon>Neocallimastigomycetes</taxon>
        <taxon>Neocallimastigales</taxon>
        <taxon>Neocallimastigaceae</taxon>
        <taxon>Anaeromyces</taxon>
    </lineage>
</organism>
<dbReference type="PANTHER" id="PTHR40074:SF2">
    <property type="entry name" value="O-ACETYLTRANSFERASE WECH"/>
    <property type="match status" value="1"/>
</dbReference>
<dbReference type="GO" id="GO:0009246">
    <property type="term" value="P:enterobacterial common antigen biosynthetic process"/>
    <property type="evidence" value="ECO:0007669"/>
    <property type="project" value="TreeGrafter"/>
</dbReference>
<keyword evidence="9" id="KW-1185">Reference proteome</keyword>
<comment type="subcellular location">
    <subcellularLocation>
        <location evidence="1">Cell membrane</location>
        <topology evidence="1">Multi-pass membrane protein</topology>
    </subcellularLocation>
</comment>
<keyword evidence="5 6" id="KW-0472">Membrane</keyword>
<evidence type="ECO:0000256" key="1">
    <source>
        <dbReference type="ARBA" id="ARBA00004651"/>
    </source>
</evidence>
<feature type="transmembrane region" description="Helical" evidence="6">
    <location>
        <begin position="241"/>
        <end position="263"/>
    </location>
</feature>
<evidence type="ECO:0000259" key="7">
    <source>
        <dbReference type="Pfam" id="PF01757"/>
    </source>
</evidence>
<evidence type="ECO:0000256" key="3">
    <source>
        <dbReference type="ARBA" id="ARBA00022692"/>
    </source>
</evidence>
<proteinExistence type="predicted"/>
<feature type="transmembrane region" description="Helical" evidence="6">
    <location>
        <begin position="270"/>
        <end position="288"/>
    </location>
</feature>
<dbReference type="Proteomes" id="UP000193944">
    <property type="component" value="Unassembled WGS sequence"/>
</dbReference>
<feature type="transmembrane region" description="Helical" evidence="6">
    <location>
        <begin position="308"/>
        <end position="326"/>
    </location>
</feature>
<name>A0A1Y1WQ33_9FUNG</name>
<dbReference type="PANTHER" id="PTHR40074">
    <property type="entry name" value="O-ACETYLTRANSFERASE WECH"/>
    <property type="match status" value="1"/>
</dbReference>
<dbReference type="EMBL" id="MCFG01000345">
    <property type="protein sequence ID" value="ORX75649.1"/>
    <property type="molecule type" value="Genomic_DNA"/>
</dbReference>
<comment type="caution">
    <text evidence="8">The sequence shown here is derived from an EMBL/GenBank/DDBJ whole genome shotgun (WGS) entry which is preliminary data.</text>
</comment>
<dbReference type="GO" id="GO:0016413">
    <property type="term" value="F:O-acetyltransferase activity"/>
    <property type="evidence" value="ECO:0007669"/>
    <property type="project" value="TreeGrafter"/>
</dbReference>
<sequence length="408" mass="47826">MSEIDKVGYTLLNTNEEGYSLDNLDNGNNSNMTIKMPEEVPKKKRERVYWIDCLRVFASILVVFHHTNFSQIAEVPNEDFNSFNFKVLYFYNTFTRPCVPFFIMISGVFFLNPERRVTIGSIYKKNLFRIFKGFVFWSIYYNVFDYLVINFTNFPFVYNKDLAVEVFKFCVLGLGHLWYLPFVFGLYAVTPIYREVARNTEVAIYTAILCVFLAQFIPFIVDFVQLFFNFDIGLIKSFFDYTLTYTALGYTNYFMMGYLFGCIDFKKKSYIYITYLVGIVGIVGTTIIKLMAANKVQQDNNYFGDYNSFNVSMSTVGIFCFFKYTIGPRLNKLMEIDILKSLLLTLSDCSYGVYLIHYTVYHIFIKFGINSVSLNPIFWLPIYTMIIYLISFVLIYAMRKVSILREIT</sequence>
<feature type="domain" description="Acyltransferase 3" evidence="7">
    <location>
        <begin position="49"/>
        <end position="395"/>
    </location>
</feature>
<keyword evidence="2" id="KW-1003">Cell membrane</keyword>
<feature type="transmembrane region" description="Helical" evidence="6">
    <location>
        <begin position="377"/>
        <end position="398"/>
    </location>
</feature>
<evidence type="ECO:0000256" key="2">
    <source>
        <dbReference type="ARBA" id="ARBA00022475"/>
    </source>
</evidence>
<evidence type="ECO:0000313" key="9">
    <source>
        <dbReference type="Proteomes" id="UP000193944"/>
    </source>
</evidence>
<feature type="transmembrane region" description="Helical" evidence="6">
    <location>
        <begin position="338"/>
        <end position="357"/>
    </location>
</feature>
<accession>A0A1Y1WQ33</accession>
<evidence type="ECO:0000313" key="8">
    <source>
        <dbReference type="EMBL" id="ORX75649.1"/>
    </source>
</evidence>
<evidence type="ECO:0000256" key="5">
    <source>
        <dbReference type="ARBA" id="ARBA00023136"/>
    </source>
</evidence>
<dbReference type="Pfam" id="PF01757">
    <property type="entry name" value="Acyl_transf_3"/>
    <property type="match status" value="1"/>
</dbReference>
<protein>
    <recommendedName>
        <fullName evidence="7">Acyltransferase 3 domain-containing protein</fullName>
    </recommendedName>
</protein>
<reference evidence="8 9" key="2">
    <citation type="submission" date="2016-08" db="EMBL/GenBank/DDBJ databases">
        <title>Pervasive Adenine N6-methylation of Active Genes in Fungi.</title>
        <authorList>
            <consortium name="DOE Joint Genome Institute"/>
            <person name="Mondo S.J."/>
            <person name="Dannebaum R.O."/>
            <person name="Kuo R.C."/>
            <person name="Labutti K."/>
            <person name="Haridas S."/>
            <person name="Kuo A."/>
            <person name="Salamov A."/>
            <person name="Ahrendt S.R."/>
            <person name="Lipzen A."/>
            <person name="Sullivan W."/>
            <person name="Andreopoulos W.B."/>
            <person name="Clum A."/>
            <person name="Lindquist E."/>
            <person name="Daum C."/>
            <person name="Ramamoorthy G.K."/>
            <person name="Gryganskyi A."/>
            <person name="Culley D."/>
            <person name="Magnuson J.K."/>
            <person name="James T.Y."/>
            <person name="O'Malley M.A."/>
            <person name="Stajich J.E."/>
            <person name="Spatafora J.W."/>
            <person name="Visel A."/>
            <person name="Grigoriev I.V."/>
        </authorList>
    </citation>
    <scope>NUCLEOTIDE SEQUENCE [LARGE SCALE GENOMIC DNA]</scope>
    <source>
        <strain evidence="8 9">S4</strain>
    </source>
</reference>